<evidence type="ECO:0000313" key="3">
    <source>
        <dbReference type="Proteomes" id="UP000011666"/>
    </source>
</evidence>
<comment type="caution">
    <text evidence="2">The sequence shown here is derived from an EMBL/GenBank/DDBJ whole genome shotgun (WGS) entry which is preliminary data.</text>
</comment>
<keyword evidence="1" id="KW-0472">Membrane</keyword>
<keyword evidence="1" id="KW-0812">Transmembrane</keyword>
<proteinExistence type="predicted"/>
<evidence type="ECO:0000256" key="1">
    <source>
        <dbReference type="SAM" id="Phobius"/>
    </source>
</evidence>
<dbReference type="AlphaFoldDB" id="M0QLY8"/>
<dbReference type="EMBL" id="BANX01000024">
    <property type="protein sequence ID" value="GAC69419.1"/>
    <property type="molecule type" value="Genomic_DNA"/>
</dbReference>
<reference evidence="2 3" key="1">
    <citation type="submission" date="2013-01" db="EMBL/GenBank/DDBJ databases">
        <title>Whole genome shotgun sequence of Gordonia soli NBRC 108243.</title>
        <authorList>
            <person name="Isaki-Nakamura S."/>
            <person name="Hosoyama A."/>
            <person name="Tsuchikane K."/>
            <person name="Ando Y."/>
            <person name="Baba S."/>
            <person name="Ohji S."/>
            <person name="Hamada M."/>
            <person name="Tamura T."/>
            <person name="Yamazoe A."/>
            <person name="Yamazaki S."/>
            <person name="Fujita N."/>
        </authorList>
    </citation>
    <scope>NUCLEOTIDE SEQUENCE [LARGE SCALE GENOMIC DNA]</scope>
    <source>
        <strain evidence="2 3">NBRC 108243</strain>
    </source>
</reference>
<name>M0QLY8_9ACTN</name>
<protein>
    <submittedName>
        <fullName evidence="2">Uncharacterized protein</fullName>
    </submittedName>
</protein>
<accession>M0QLY8</accession>
<evidence type="ECO:0000313" key="2">
    <source>
        <dbReference type="EMBL" id="GAC69419.1"/>
    </source>
</evidence>
<dbReference type="Proteomes" id="UP000011666">
    <property type="component" value="Unassembled WGS sequence"/>
</dbReference>
<sequence length="228" mass="24676">MDDLVDWIAIAISIVAACVAGGILIHNRSVERAHAAKLNIYFIHKEQIPVQKAASLLLTNPSREPISVSAIRISVVGREPRYVFLQGADGLNLGDVHGATLESPNLLASALLKVEHLDLPPGGTNILTLYGPSLALEAASHRLPLANLCLELITGYGAFKIPRNQAFQSTLVGMVATLDQLNFSDVPLNSMDPTAVRLLQSTLSNVLHKPEAHDLDAVSQWVRTFRRV</sequence>
<organism evidence="2 3">
    <name type="scientific">Gordonia soli NBRC 108243</name>
    <dbReference type="NCBI Taxonomy" id="1223545"/>
    <lineage>
        <taxon>Bacteria</taxon>
        <taxon>Bacillati</taxon>
        <taxon>Actinomycetota</taxon>
        <taxon>Actinomycetes</taxon>
        <taxon>Mycobacteriales</taxon>
        <taxon>Gordoniaceae</taxon>
        <taxon>Gordonia</taxon>
    </lineage>
</organism>
<feature type="transmembrane region" description="Helical" evidence="1">
    <location>
        <begin position="6"/>
        <end position="25"/>
    </location>
</feature>
<keyword evidence="3" id="KW-1185">Reference proteome</keyword>
<keyword evidence="1" id="KW-1133">Transmembrane helix</keyword>
<gene>
    <name evidence="2" type="ORF">GS4_24_00670</name>
</gene>
<dbReference type="RefSeq" id="WP_007622475.1">
    <property type="nucleotide sequence ID" value="NZ_BANX01000024.1"/>
</dbReference>